<evidence type="ECO:0000313" key="8">
    <source>
        <dbReference type="Proteomes" id="UP000544090"/>
    </source>
</evidence>
<accession>A0A7X6HF57</accession>
<evidence type="ECO:0000256" key="5">
    <source>
        <dbReference type="ARBA" id="ARBA00022970"/>
    </source>
</evidence>
<keyword evidence="8" id="KW-1185">Reference proteome</keyword>
<dbReference type="InterPro" id="IPR027417">
    <property type="entry name" value="P-loop_NTPase"/>
</dbReference>
<name>A0A7X6HF57_9MICC</name>
<dbReference type="Proteomes" id="UP000544090">
    <property type="component" value="Unassembled WGS sequence"/>
</dbReference>
<dbReference type="SUPFAM" id="SSF52540">
    <property type="entry name" value="P-loop containing nucleoside triphosphate hydrolases"/>
    <property type="match status" value="1"/>
</dbReference>
<dbReference type="CDD" id="cd03219">
    <property type="entry name" value="ABC_Mj1267_LivG_branched"/>
    <property type="match status" value="1"/>
</dbReference>
<dbReference type="InterPro" id="IPR003439">
    <property type="entry name" value="ABC_transporter-like_ATP-bd"/>
</dbReference>
<evidence type="ECO:0000313" key="7">
    <source>
        <dbReference type="EMBL" id="NKX55906.1"/>
    </source>
</evidence>
<keyword evidence="2" id="KW-0813">Transport</keyword>
<evidence type="ECO:0000256" key="2">
    <source>
        <dbReference type="ARBA" id="ARBA00022448"/>
    </source>
</evidence>
<gene>
    <name evidence="7" type="ORF">HGG74_15430</name>
</gene>
<dbReference type="PANTHER" id="PTHR43820:SF4">
    <property type="entry name" value="HIGH-AFFINITY BRANCHED-CHAIN AMINO ACID TRANSPORT ATP-BINDING PROTEIN LIVF"/>
    <property type="match status" value="1"/>
</dbReference>
<dbReference type="SMART" id="SM00382">
    <property type="entry name" value="AAA"/>
    <property type="match status" value="1"/>
</dbReference>
<dbReference type="GO" id="GO:0015658">
    <property type="term" value="F:branched-chain amino acid transmembrane transporter activity"/>
    <property type="evidence" value="ECO:0007669"/>
    <property type="project" value="TreeGrafter"/>
</dbReference>
<protein>
    <submittedName>
        <fullName evidence="7">ABC transporter ATP-binding protein</fullName>
    </submittedName>
</protein>
<comment type="similarity">
    <text evidence="1">Belongs to the ABC transporter superfamily.</text>
</comment>
<sequence>MSVAEAGEILETEDLSWSVGGIHIIRGVSLRVTQGEFLSVIGPNGAGKTSLINLVSGVVRPTAGAIRFGRTDITRRGPADRAKAGIARTFQTSSVFLERTVLENVRLAAQARLGGSGSLFRRPRRNDRATELARDALERSALQGVAYKQAGELTHADKRKLELAILAVQRPKLLLLDEPTSGAAAEEVDVLIDIARGIHREGNTVVMVEHHIELVASISDRIAVMHNGGLLMVDSPDVVLSDPTVQKAYLGEGL</sequence>
<dbReference type="InterPro" id="IPR003593">
    <property type="entry name" value="AAA+_ATPase"/>
</dbReference>
<evidence type="ECO:0000256" key="3">
    <source>
        <dbReference type="ARBA" id="ARBA00022741"/>
    </source>
</evidence>
<proteinExistence type="inferred from homology"/>
<dbReference type="Gene3D" id="3.40.50.300">
    <property type="entry name" value="P-loop containing nucleotide triphosphate hydrolases"/>
    <property type="match status" value="1"/>
</dbReference>
<keyword evidence="3" id="KW-0547">Nucleotide-binding</keyword>
<dbReference type="InterPro" id="IPR052156">
    <property type="entry name" value="BCAA_Transport_ATP-bd_LivF"/>
</dbReference>
<dbReference type="AlphaFoldDB" id="A0A7X6HF57"/>
<dbReference type="PROSITE" id="PS50893">
    <property type="entry name" value="ABC_TRANSPORTER_2"/>
    <property type="match status" value="1"/>
</dbReference>
<evidence type="ECO:0000259" key="6">
    <source>
        <dbReference type="PROSITE" id="PS50893"/>
    </source>
</evidence>
<dbReference type="RefSeq" id="WP_168487753.1">
    <property type="nucleotide sequence ID" value="NZ_JAAZSQ010000017.1"/>
</dbReference>
<evidence type="ECO:0000256" key="4">
    <source>
        <dbReference type="ARBA" id="ARBA00022840"/>
    </source>
</evidence>
<comment type="caution">
    <text evidence="7">The sequence shown here is derived from an EMBL/GenBank/DDBJ whole genome shotgun (WGS) entry which is preliminary data.</text>
</comment>
<keyword evidence="5" id="KW-0029">Amino-acid transport</keyword>
<dbReference type="EMBL" id="JAAZSQ010000017">
    <property type="protein sequence ID" value="NKX55906.1"/>
    <property type="molecule type" value="Genomic_DNA"/>
</dbReference>
<dbReference type="Pfam" id="PF00005">
    <property type="entry name" value="ABC_tran"/>
    <property type="match status" value="1"/>
</dbReference>
<organism evidence="7 8">
    <name type="scientific">Arthrobacter mobilis</name>
    <dbReference type="NCBI Taxonomy" id="2724944"/>
    <lineage>
        <taxon>Bacteria</taxon>
        <taxon>Bacillati</taxon>
        <taxon>Actinomycetota</taxon>
        <taxon>Actinomycetes</taxon>
        <taxon>Micrococcales</taxon>
        <taxon>Micrococcaceae</taxon>
        <taxon>Arthrobacter</taxon>
    </lineage>
</organism>
<dbReference type="GO" id="GO:0005524">
    <property type="term" value="F:ATP binding"/>
    <property type="evidence" value="ECO:0007669"/>
    <property type="project" value="UniProtKB-KW"/>
</dbReference>
<feature type="domain" description="ABC transporter" evidence="6">
    <location>
        <begin position="10"/>
        <end position="252"/>
    </location>
</feature>
<dbReference type="GO" id="GO:0016887">
    <property type="term" value="F:ATP hydrolysis activity"/>
    <property type="evidence" value="ECO:0007669"/>
    <property type="project" value="InterPro"/>
</dbReference>
<keyword evidence="4 7" id="KW-0067">ATP-binding</keyword>
<reference evidence="7 8" key="1">
    <citation type="submission" date="2020-04" db="EMBL/GenBank/DDBJ databases">
        <title>Arthrobacter sp. nov.</title>
        <authorList>
            <person name="Liu S."/>
        </authorList>
    </citation>
    <scope>NUCLEOTIDE SEQUENCE [LARGE SCALE GENOMIC DNA]</scope>
    <source>
        <strain evidence="7 8">E918</strain>
    </source>
</reference>
<dbReference type="PANTHER" id="PTHR43820">
    <property type="entry name" value="HIGH-AFFINITY BRANCHED-CHAIN AMINO ACID TRANSPORT ATP-BINDING PROTEIN LIVF"/>
    <property type="match status" value="1"/>
</dbReference>
<dbReference type="GO" id="GO:0015807">
    <property type="term" value="P:L-amino acid transport"/>
    <property type="evidence" value="ECO:0007669"/>
    <property type="project" value="TreeGrafter"/>
</dbReference>
<evidence type="ECO:0000256" key="1">
    <source>
        <dbReference type="ARBA" id="ARBA00005417"/>
    </source>
</evidence>